<evidence type="ECO:0000256" key="6">
    <source>
        <dbReference type="ARBA" id="ARBA00022679"/>
    </source>
</evidence>
<protein>
    <recommendedName>
        <fullName evidence="5 14">Pyruvate kinase</fullName>
        <ecNumber evidence="4 14">2.7.1.40</ecNumber>
    </recommendedName>
</protein>
<dbReference type="InterPro" id="IPR015813">
    <property type="entry name" value="Pyrv/PenolPyrv_kinase-like_dom"/>
</dbReference>
<keyword evidence="7" id="KW-0479">Metal-binding</keyword>
<keyword evidence="6 15" id="KW-0808">Transferase</keyword>
<comment type="caution">
    <text evidence="17">The sequence shown here is derived from an EMBL/GenBank/DDBJ whole genome shotgun (WGS) entry which is preliminary data.</text>
</comment>
<dbReference type="InterPro" id="IPR040442">
    <property type="entry name" value="Pyrv_kinase-like_dom_sf"/>
</dbReference>
<evidence type="ECO:0000256" key="15">
    <source>
        <dbReference type="RuleBase" id="RU000504"/>
    </source>
</evidence>
<dbReference type="PANTHER" id="PTHR11817">
    <property type="entry name" value="PYRUVATE KINASE"/>
    <property type="match status" value="1"/>
</dbReference>
<evidence type="ECO:0000256" key="1">
    <source>
        <dbReference type="ARBA" id="ARBA00001958"/>
    </source>
</evidence>
<evidence type="ECO:0000256" key="13">
    <source>
        <dbReference type="ARBA" id="ARBA00023317"/>
    </source>
</evidence>
<keyword evidence="9 15" id="KW-0418">Kinase</keyword>
<dbReference type="GO" id="GO:0004743">
    <property type="term" value="F:pyruvate kinase activity"/>
    <property type="evidence" value="ECO:0007669"/>
    <property type="project" value="UniProtKB-EC"/>
</dbReference>
<dbReference type="Pfam" id="PF00224">
    <property type="entry name" value="PK"/>
    <property type="match status" value="1"/>
</dbReference>
<comment type="catalytic activity">
    <reaction evidence="15">
        <text>pyruvate + ATP = phosphoenolpyruvate + ADP + H(+)</text>
        <dbReference type="Rhea" id="RHEA:18157"/>
        <dbReference type="ChEBI" id="CHEBI:15361"/>
        <dbReference type="ChEBI" id="CHEBI:15378"/>
        <dbReference type="ChEBI" id="CHEBI:30616"/>
        <dbReference type="ChEBI" id="CHEBI:58702"/>
        <dbReference type="ChEBI" id="CHEBI:456216"/>
        <dbReference type="EC" id="2.7.1.40"/>
    </reaction>
</comment>
<dbReference type="SUPFAM" id="SSF51621">
    <property type="entry name" value="Phosphoenolpyruvate/pyruvate domain"/>
    <property type="match status" value="1"/>
</dbReference>
<evidence type="ECO:0000313" key="17">
    <source>
        <dbReference type="EMBL" id="MDQ0200798.1"/>
    </source>
</evidence>
<comment type="similarity">
    <text evidence="3 15">Belongs to the pyruvate kinase family.</text>
</comment>
<dbReference type="EMBL" id="JAUSTW010000007">
    <property type="protein sequence ID" value="MDQ0200798.1"/>
    <property type="molecule type" value="Genomic_DNA"/>
</dbReference>
<keyword evidence="11 15" id="KW-0460">Magnesium</keyword>
<proteinExistence type="inferred from homology"/>
<evidence type="ECO:0000256" key="12">
    <source>
        <dbReference type="ARBA" id="ARBA00023152"/>
    </source>
</evidence>
<organism evidence="17 18">
    <name type="scientific">Neobacillus ginsengisoli</name>
    <dbReference type="NCBI Taxonomy" id="904295"/>
    <lineage>
        <taxon>Bacteria</taxon>
        <taxon>Bacillati</taxon>
        <taxon>Bacillota</taxon>
        <taxon>Bacilli</taxon>
        <taxon>Bacillales</taxon>
        <taxon>Bacillaceae</taxon>
        <taxon>Neobacillus</taxon>
    </lineage>
</organism>
<evidence type="ECO:0000256" key="4">
    <source>
        <dbReference type="ARBA" id="ARBA00012142"/>
    </source>
</evidence>
<evidence type="ECO:0000256" key="11">
    <source>
        <dbReference type="ARBA" id="ARBA00022842"/>
    </source>
</evidence>
<evidence type="ECO:0000256" key="14">
    <source>
        <dbReference type="NCBIfam" id="TIGR01064"/>
    </source>
</evidence>
<gene>
    <name evidence="17" type="ORF">J2S10_004000</name>
</gene>
<dbReference type="NCBIfam" id="NF004491">
    <property type="entry name" value="PRK05826.1"/>
    <property type="match status" value="1"/>
</dbReference>
<name>A0ABT9XZ10_9BACI</name>
<evidence type="ECO:0000256" key="9">
    <source>
        <dbReference type="ARBA" id="ARBA00022777"/>
    </source>
</evidence>
<feature type="domain" description="Pyruvate kinase barrel" evidence="16">
    <location>
        <begin position="6"/>
        <end position="322"/>
    </location>
</feature>
<evidence type="ECO:0000259" key="16">
    <source>
        <dbReference type="Pfam" id="PF00224"/>
    </source>
</evidence>
<keyword evidence="13 17" id="KW-0670">Pyruvate</keyword>
<evidence type="ECO:0000256" key="10">
    <source>
        <dbReference type="ARBA" id="ARBA00022840"/>
    </source>
</evidence>
<comment type="cofactor">
    <cofactor evidence="1">
        <name>K(+)</name>
        <dbReference type="ChEBI" id="CHEBI:29103"/>
    </cofactor>
</comment>
<evidence type="ECO:0000256" key="7">
    <source>
        <dbReference type="ARBA" id="ARBA00022723"/>
    </source>
</evidence>
<dbReference type="EC" id="2.7.1.40" evidence="4 14"/>
<dbReference type="InterPro" id="IPR015806">
    <property type="entry name" value="Pyrv_Knase_insert_dom_sf"/>
</dbReference>
<dbReference type="NCBIfam" id="NF005234">
    <property type="entry name" value="PRK06739.1"/>
    <property type="match status" value="1"/>
</dbReference>
<comment type="pathway">
    <text evidence="2 15">Carbohydrate degradation; glycolysis; pyruvate from D-glyceraldehyde 3-phosphate: step 5/5.</text>
</comment>
<dbReference type="Proteomes" id="UP001224122">
    <property type="component" value="Unassembled WGS sequence"/>
</dbReference>
<keyword evidence="8" id="KW-0547">Nucleotide-binding</keyword>
<evidence type="ECO:0000256" key="3">
    <source>
        <dbReference type="ARBA" id="ARBA00008663"/>
    </source>
</evidence>
<evidence type="ECO:0000256" key="2">
    <source>
        <dbReference type="ARBA" id="ARBA00004997"/>
    </source>
</evidence>
<dbReference type="Gene3D" id="3.20.20.60">
    <property type="entry name" value="Phosphoenolpyruvate-binding domains"/>
    <property type="match status" value="1"/>
</dbReference>
<dbReference type="GO" id="GO:0016301">
    <property type="term" value="F:kinase activity"/>
    <property type="evidence" value="ECO:0007669"/>
    <property type="project" value="UniProtKB-KW"/>
</dbReference>
<dbReference type="InterPro" id="IPR015793">
    <property type="entry name" value="Pyrv_Knase_brl"/>
</dbReference>
<dbReference type="Gene3D" id="2.40.33.10">
    <property type="entry name" value="PK beta-barrel domain-like"/>
    <property type="match status" value="1"/>
</dbReference>
<dbReference type="InterPro" id="IPR001697">
    <property type="entry name" value="Pyr_Knase"/>
</dbReference>
<keyword evidence="12 15" id="KW-0324">Glycolysis</keyword>
<sequence>MSIDRVCTIGPASSDKNVLTELMNHGMTIARLNFSHGTHESHGNVIRLIKTLSEERGQQIKIVGDLQGPKIRLGKVEGDKVALKTGQTFTLLIDEVRGNENQVSVDYEGIVKDVKPDDRILLNDGAVELVVTEVDETKVVTTVKAAGEISSHKGVNLPGVVTGLPAITEKDKQDIQFLIQEEIDFIACSFVRRAAHIKEVRNFMNRPEGHASKLVAKIETIEAIQNFQEICRETDAVMIARGDLGVELPYHWIPLLQKAMISECNRTRTYVITATQMLQSMVENPLPTRAEVTDVFQAVIDGTNAVMLSAESAAGHYPVQSIETLKLVSQFAETVRKEAPFDFADMLKLLNQTEKSQCK</sequence>
<accession>A0ABT9XZ10</accession>
<keyword evidence="18" id="KW-1185">Reference proteome</keyword>
<dbReference type="RefSeq" id="WP_307411222.1">
    <property type="nucleotide sequence ID" value="NZ_JAUSTW010000007.1"/>
</dbReference>
<dbReference type="PRINTS" id="PR01050">
    <property type="entry name" value="PYRUVTKNASE"/>
</dbReference>
<evidence type="ECO:0000313" key="18">
    <source>
        <dbReference type="Proteomes" id="UP001224122"/>
    </source>
</evidence>
<evidence type="ECO:0000256" key="8">
    <source>
        <dbReference type="ARBA" id="ARBA00022741"/>
    </source>
</evidence>
<dbReference type="SUPFAM" id="SSF50800">
    <property type="entry name" value="PK beta-barrel domain-like"/>
    <property type="match status" value="1"/>
</dbReference>
<keyword evidence="10" id="KW-0067">ATP-binding</keyword>
<dbReference type="InterPro" id="IPR011037">
    <property type="entry name" value="Pyrv_Knase-like_insert_dom_sf"/>
</dbReference>
<reference evidence="17 18" key="1">
    <citation type="submission" date="2023-07" db="EMBL/GenBank/DDBJ databases">
        <title>Genomic Encyclopedia of Type Strains, Phase IV (KMG-IV): sequencing the most valuable type-strain genomes for metagenomic binning, comparative biology and taxonomic classification.</title>
        <authorList>
            <person name="Goeker M."/>
        </authorList>
    </citation>
    <scope>NUCLEOTIDE SEQUENCE [LARGE SCALE GENOMIC DNA]</scope>
    <source>
        <strain evidence="17 18">DSM 27594</strain>
    </source>
</reference>
<evidence type="ECO:0000256" key="5">
    <source>
        <dbReference type="ARBA" id="ARBA00018587"/>
    </source>
</evidence>
<dbReference type="NCBIfam" id="TIGR01064">
    <property type="entry name" value="pyruv_kin"/>
    <property type="match status" value="1"/>
</dbReference>